<proteinExistence type="predicted"/>
<reference evidence="1 2" key="1">
    <citation type="submission" date="2015-09" db="EMBL/GenBank/DDBJ databases">
        <authorList>
            <consortium name="Swine Surveillance"/>
        </authorList>
    </citation>
    <scope>NUCLEOTIDE SEQUENCE [LARGE SCALE GENOMIC DNA]</scope>
    <source>
        <strain evidence="1 2">CECT 4357</strain>
    </source>
</reference>
<dbReference type="EMBL" id="CYSA01000015">
    <property type="protein sequence ID" value="CUH65088.1"/>
    <property type="molecule type" value="Genomic_DNA"/>
</dbReference>
<keyword evidence="2" id="KW-1185">Reference proteome</keyword>
<accession>A0A0P1FXI4</accession>
<evidence type="ECO:0000313" key="1">
    <source>
        <dbReference type="EMBL" id="CUH65088.1"/>
    </source>
</evidence>
<protein>
    <submittedName>
        <fullName evidence="1">Uncharacterized protein</fullName>
    </submittedName>
</protein>
<evidence type="ECO:0000313" key="2">
    <source>
        <dbReference type="Proteomes" id="UP000051587"/>
    </source>
</evidence>
<dbReference type="Proteomes" id="UP000051587">
    <property type="component" value="Unassembled WGS sequence"/>
</dbReference>
<gene>
    <name evidence="1" type="ORF">TG4357_01680</name>
</gene>
<sequence length="123" mass="12777">MVVFPAVAPMVPLQLSVIDAGSATSIPEGKASLRSILDAATKDVFSILMVNVDTLPWVIVLGVKDLLTLKTGAAVTVSIASAVPLLPSDEVKSFDELAAPAPDTDRTSTEIVQLLPAETDPPL</sequence>
<name>A0A0P1FXI4_THAGE</name>
<organism evidence="1 2">
    <name type="scientific">Thalassovita gelatinovora</name>
    <name type="common">Thalassobius gelatinovorus</name>
    <dbReference type="NCBI Taxonomy" id="53501"/>
    <lineage>
        <taxon>Bacteria</taxon>
        <taxon>Pseudomonadati</taxon>
        <taxon>Pseudomonadota</taxon>
        <taxon>Alphaproteobacteria</taxon>
        <taxon>Rhodobacterales</taxon>
        <taxon>Roseobacteraceae</taxon>
        <taxon>Thalassovita</taxon>
    </lineage>
</organism>
<dbReference type="AlphaFoldDB" id="A0A0P1FXI4"/>